<gene>
    <name evidence="10" type="ORF">GB883_12445</name>
</gene>
<accession>A0A7J5UN25</accession>
<keyword evidence="4" id="KW-1003">Cell membrane</keyword>
<proteinExistence type="inferred from homology"/>
<dbReference type="GO" id="GO:0005886">
    <property type="term" value="C:plasma membrane"/>
    <property type="evidence" value="ECO:0007669"/>
    <property type="project" value="UniProtKB-SubCell"/>
</dbReference>
<comment type="similarity">
    <text evidence="2">Belongs to the autoinducer-2 exporter (AI-2E) (TC 2.A.86) family.</text>
</comment>
<feature type="transmembrane region" description="Helical" evidence="9">
    <location>
        <begin position="244"/>
        <end position="268"/>
    </location>
</feature>
<evidence type="ECO:0000256" key="3">
    <source>
        <dbReference type="ARBA" id="ARBA00022448"/>
    </source>
</evidence>
<keyword evidence="7 9" id="KW-0472">Membrane</keyword>
<feature type="region of interest" description="Disordered" evidence="8">
    <location>
        <begin position="347"/>
        <end position="399"/>
    </location>
</feature>
<evidence type="ECO:0000313" key="10">
    <source>
        <dbReference type="EMBL" id="KAE8763747.1"/>
    </source>
</evidence>
<feature type="transmembrane region" description="Helical" evidence="9">
    <location>
        <begin position="156"/>
        <end position="174"/>
    </location>
</feature>
<keyword evidence="5 9" id="KW-0812">Transmembrane</keyword>
<dbReference type="AlphaFoldDB" id="A0A7J5UN25"/>
<evidence type="ECO:0000256" key="2">
    <source>
        <dbReference type="ARBA" id="ARBA00009773"/>
    </source>
</evidence>
<dbReference type="OrthoDB" id="9784366at2"/>
<feature type="transmembrane region" description="Helical" evidence="9">
    <location>
        <begin position="68"/>
        <end position="89"/>
    </location>
</feature>
<dbReference type="PANTHER" id="PTHR21716">
    <property type="entry name" value="TRANSMEMBRANE PROTEIN"/>
    <property type="match status" value="1"/>
</dbReference>
<evidence type="ECO:0000256" key="7">
    <source>
        <dbReference type="ARBA" id="ARBA00023136"/>
    </source>
</evidence>
<evidence type="ECO:0000256" key="9">
    <source>
        <dbReference type="SAM" id="Phobius"/>
    </source>
</evidence>
<dbReference type="RefSeq" id="WP_152203664.1">
    <property type="nucleotide sequence ID" value="NZ_VUKF01000032.1"/>
</dbReference>
<comment type="caution">
    <text evidence="10">The sequence shown here is derived from an EMBL/GenBank/DDBJ whole genome shotgun (WGS) entry which is preliminary data.</text>
</comment>
<feature type="transmembrane region" description="Helical" evidence="9">
    <location>
        <begin position="303"/>
        <end position="336"/>
    </location>
</feature>
<evidence type="ECO:0000313" key="11">
    <source>
        <dbReference type="Proteomes" id="UP000451860"/>
    </source>
</evidence>
<sequence>MEHQPSVAVRWGRRAWATLGVAGVVVGVVFLASQVSLILTPVVLALFPAALANPLAARLRRSRLPNALGALVLLLLLLLVFVIPAYLIVPALAAQAPQLTSSVVDGLAELDRAVDWSRLPGNIKGASDLAQQAIGALGGGGGGGALTGGLGLVRQVGDVGTGAVLMLVILFFYFKDGRRMWAGVLGLLPARLQPETDLLAQESFWTIGAFLRGQLLVALVDAVFIGLGLWILGVPLVLPLAVLVFFGGLFPIVGAFLSGTVAVVVALASKGLGTALLTLAVVLLVQQLEGHVLSPIIQARNIALHPLVIILAVTTGGAIMGILGAFLGVPVAAVVARIVDHLQGREPQAGPAGLRRRMGRGPTLEPDPAAAGTGTGLHPSTETEPEPEAPVPGDGRGEG</sequence>
<organism evidence="10 11">
    <name type="scientific">Georgenia thermotolerans</name>
    <dbReference type="NCBI Taxonomy" id="527326"/>
    <lineage>
        <taxon>Bacteria</taxon>
        <taxon>Bacillati</taxon>
        <taxon>Actinomycetota</taxon>
        <taxon>Actinomycetes</taxon>
        <taxon>Micrococcales</taxon>
        <taxon>Bogoriellaceae</taxon>
        <taxon>Georgenia</taxon>
    </lineage>
</organism>
<evidence type="ECO:0000256" key="4">
    <source>
        <dbReference type="ARBA" id="ARBA00022475"/>
    </source>
</evidence>
<evidence type="ECO:0000256" key="1">
    <source>
        <dbReference type="ARBA" id="ARBA00004651"/>
    </source>
</evidence>
<dbReference type="Proteomes" id="UP000451860">
    <property type="component" value="Unassembled WGS sequence"/>
</dbReference>
<feature type="transmembrane region" description="Helical" evidence="9">
    <location>
        <begin position="215"/>
        <end position="238"/>
    </location>
</feature>
<dbReference type="InterPro" id="IPR002549">
    <property type="entry name" value="AI-2E-like"/>
</dbReference>
<evidence type="ECO:0000256" key="5">
    <source>
        <dbReference type="ARBA" id="ARBA00022692"/>
    </source>
</evidence>
<feature type="transmembrane region" description="Helical" evidence="9">
    <location>
        <begin position="38"/>
        <end position="56"/>
    </location>
</feature>
<keyword evidence="11" id="KW-1185">Reference proteome</keyword>
<name>A0A7J5UN25_9MICO</name>
<evidence type="ECO:0000256" key="8">
    <source>
        <dbReference type="SAM" id="MobiDB-lite"/>
    </source>
</evidence>
<keyword evidence="3" id="KW-0813">Transport</keyword>
<protein>
    <submittedName>
        <fullName evidence="10">AI-2E family transporter</fullName>
    </submittedName>
</protein>
<dbReference type="GO" id="GO:0055085">
    <property type="term" value="P:transmembrane transport"/>
    <property type="evidence" value="ECO:0007669"/>
    <property type="project" value="TreeGrafter"/>
</dbReference>
<keyword evidence="6 9" id="KW-1133">Transmembrane helix</keyword>
<comment type="subcellular location">
    <subcellularLocation>
        <location evidence="1">Cell membrane</location>
        <topology evidence="1">Multi-pass membrane protein</topology>
    </subcellularLocation>
</comment>
<dbReference type="Pfam" id="PF01594">
    <property type="entry name" value="AI-2E_transport"/>
    <property type="match status" value="1"/>
</dbReference>
<evidence type="ECO:0000256" key="6">
    <source>
        <dbReference type="ARBA" id="ARBA00022989"/>
    </source>
</evidence>
<dbReference type="PANTHER" id="PTHR21716:SF53">
    <property type="entry name" value="PERMEASE PERM-RELATED"/>
    <property type="match status" value="1"/>
</dbReference>
<dbReference type="EMBL" id="WHJE01000057">
    <property type="protein sequence ID" value="KAE8763747.1"/>
    <property type="molecule type" value="Genomic_DNA"/>
</dbReference>
<feature type="transmembrane region" description="Helical" evidence="9">
    <location>
        <begin position="15"/>
        <end position="32"/>
    </location>
</feature>
<reference evidence="10 11" key="1">
    <citation type="submission" date="2019-10" db="EMBL/GenBank/DDBJ databases">
        <title>Georgenia wutianyii sp. nov. and Georgenia yuyongxinii sp. nov. isolated from plateau pika (Ochotona curzoniae) in the Qinghai-Tibet plateau of China.</title>
        <authorList>
            <person name="Tian Z."/>
        </authorList>
    </citation>
    <scope>NUCLEOTIDE SEQUENCE [LARGE SCALE GENOMIC DNA]</scope>
    <source>
        <strain evidence="10 11">DSM 21501</strain>
    </source>
</reference>